<dbReference type="EMBL" id="CP036501">
    <property type="protein sequence ID" value="UZP74783.1"/>
    <property type="molecule type" value="Genomic_DNA"/>
</dbReference>
<proteinExistence type="predicted"/>
<dbReference type="Pfam" id="PF05768">
    <property type="entry name" value="Glrx-like"/>
    <property type="match status" value="1"/>
</dbReference>
<dbReference type="Gene3D" id="3.40.30.10">
    <property type="entry name" value="Glutaredoxin"/>
    <property type="match status" value="1"/>
</dbReference>
<dbReference type="SUPFAM" id="SSF52833">
    <property type="entry name" value="Thioredoxin-like"/>
    <property type="match status" value="1"/>
</dbReference>
<dbReference type="CDD" id="cd02976">
    <property type="entry name" value="NrdH"/>
    <property type="match status" value="1"/>
</dbReference>
<reference evidence="1 2" key="1">
    <citation type="submission" date="2019-02" db="EMBL/GenBank/DDBJ databases">
        <title>Halieaceae_genomes.</title>
        <authorList>
            <person name="Li S.-H."/>
        </authorList>
    </citation>
    <scope>NUCLEOTIDE SEQUENCE [LARGE SCALE GENOMIC DNA]</scope>
    <source>
        <strain evidence="1 2">JH123</strain>
    </source>
</reference>
<name>A0ABY6Q793_9GAMM</name>
<dbReference type="Proteomes" id="UP001317963">
    <property type="component" value="Chromosome"/>
</dbReference>
<evidence type="ECO:0000313" key="2">
    <source>
        <dbReference type="Proteomes" id="UP001317963"/>
    </source>
</evidence>
<organism evidence="1 2">
    <name type="scientific">Candidatus Paraluminiphilus aquimaris</name>
    <dbReference type="NCBI Taxonomy" id="2518994"/>
    <lineage>
        <taxon>Bacteria</taxon>
        <taxon>Pseudomonadati</taxon>
        <taxon>Pseudomonadota</taxon>
        <taxon>Gammaproteobacteria</taxon>
        <taxon>Cellvibrionales</taxon>
        <taxon>Halieaceae</taxon>
        <taxon>Candidatus Paraluminiphilus</taxon>
    </lineage>
</organism>
<sequence length="72" mass="8255">MSLTLYTSPGCHLCEQAEEMLDYLGLAFNAVDISRDVDLIRIYGVRIPVLQRSDKAELGWPFDTLDIERFYA</sequence>
<dbReference type="InterPro" id="IPR008554">
    <property type="entry name" value="Glutaredoxin-like"/>
</dbReference>
<protein>
    <submittedName>
        <fullName evidence="1">Glutaredoxin family protein</fullName>
    </submittedName>
</protein>
<gene>
    <name evidence="1" type="ORF">E0F26_08560</name>
</gene>
<dbReference type="RefSeq" id="WP_279241243.1">
    <property type="nucleotide sequence ID" value="NZ_CP036501.1"/>
</dbReference>
<evidence type="ECO:0000313" key="1">
    <source>
        <dbReference type="EMBL" id="UZP74783.1"/>
    </source>
</evidence>
<keyword evidence="2" id="KW-1185">Reference proteome</keyword>
<dbReference type="InterPro" id="IPR036249">
    <property type="entry name" value="Thioredoxin-like_sf"/>
</dbReference>
<accession>A0ABY6Q793</accession>